<dbReference type="Proteomes" id="UP000630887">
    <property type="component" value="Unassembled WGS sequence"/>
</dbReference>
<dbReference type="GO" id="GO:0009252">
    <property type="term" value="P:peptidoglycan biosynthetic process"/>
    <property type="evidence" value="ECO:0007669"/>
    <property type="project" value="UniProtKB-UniRule"/>
</dbReference>
<protein>
    <recommendedName>
        <fullName evidence="7">Endolytic murein transglycosylase</fullName>
        <ecNumber evidence="7">4.2.2.29</ecNumber>
    </recommendedName>
    <alternativeName>
        <fullName evidence="7">Peptidoglycan lytic transglycosylase</fullName>
    </alternativeName>
    <alternativeName>
        <fullName evidence="7">Peptidoglycan polymerization terminase</fullName>
    </alternativeName>
</protein>
<feature type="site" description="Important for catalytic activity" evidence="7">
    <location>
        <position position="288"/>
    </location>
</feature>
<dbReference type="InterPro" id="IPR003770">
    <property type="entry name" value="MLTG-like"/>
</dbReference>
<evidence type="ECO:0000313" key="9">
    <source>
        <dbReference type="Proteomes" id="UP000630887"/>
    </source>
</evidence>
<feature type="transmembrane region" description="Helical" evidence="7">
    <location>
        <begin position="56"/>
        <end position="78"/>
    </location>
</feature>
<dbReference type="PANTHER" id="PTHR30518:SF2">
    <property type="entry name" value="ENDOLYTIC MUREIN TRANSGLYCOSYLASE"/>
    <property type="match status" value="1"/>
</dbReference>
<dbReference type="AlphaFoldDB" id="A0A8J3KLB2"/>
<dbReference type="GO" id="GO:0008932">
    <property type="term" value="F:lytic endotransglycosylase activity"/>
    <property type="evidence" value="ECO:0007669"/>
    <property type="project" value="UniProtKB-UniRule"/>
</dbReference>
<keyword evidence="9" id="KW-1185">Reference proteome</keyword>
<dbReference type="EMBL" id="BONI01000008">
    <property type="protein sequence ID" value="GIG04688.1"/>
    <property type="molecule type" value="Genomic_DNA"/>
</dbReference>
<comment type="catalytic activity">
    <reaction evidence="7">
        <text>a peptidoglycan chain = a peptidoglycan chain with N-acetyl-1,6-anhydromuramyl-[peptide] at the reducing end + a peptidoglycan chain with N-acetylglucosamine at the non-reducing end.</text>
        <dbReference type="EC" id="4.2.2.29"/>
    </reaction>
</comment>
<comment type="subcellular location">
    <subcellularLocation>
        <location evidence="7">Cell membrane</location>
        <topology evidence="7">Single-pass membrane protein</topology>
    </subcellularLocation>
</comment>
<dbReference type="Gene3D" id="3.30.1490.480">
    <property type="entry name" value="Endolytic murein transglycosylase"/>
    <property type="match status" value="1"/>
</dbReference>
<keyword evidence="3 7" id="KW-1133">Transmembrane helix</keyword>
<dbReference type="PANTHER" id="PTHR30518">
    <property type="entry name" value="ENDOLYTIC MUREIN TRANSGLYCOSYLASE"/>
    <property type="match status" value="1"/>
</dbReference>
<sequence length="423" mass="46371">MPVAVSLSGSVRPWGGKPVTEEFFIAFGDEPEPRRARRPAGGRGPRKRRRRRRNRAVLAVMLTLFLLAGAGGALYLGYDRIKGWFGTPDYTSADGTAEVTLEIPEKATGVQMAKVLKAKDVIASEQAFLDAWDKNPKAATIQAGHYRLRLRLSAADAITMLLDPARRIVKGVTVREGMSSFGIYRLLAEKLGIPEADFKAAGADPVKLGVPESWFDRDGRKVTKSVEGFLFPDTYEFPPDVTARSALETMVRRFLAVTGELKFAESVRGGLKVAPYEMLIVASLAQAESGTAADLPKVARVAYNRIFQPKAGVCTCLEFDVTINYWRELKGLPIKASGDMTGAEQNDKKNPYNHNVLLLPTPINNPGRAALAGAAKPAKGGWYFFVAIDKKGNSAFSTNYEQFCRDNELAVRNKVLPRNSCRN</sequence>
<name>A0A8J3KLB2_9ACTN</name>
<evidence type="ECO:0000313" key="8">
    <source>
        <dbReference type="EMBL" id="GIG04688.1"/>
    </source>
</evidence>
<dbReference type="HAMAP" id="MF_02065">
    <property type="entry name" value="MltG"/>
    <property type="match status" value="1"/>
</dbReference>
<dbReference type="GO" id="GO:0005886">
    <property type="term" value="C:plasma membrane"/>
    <property type="evidence" value="ECO:0007669"/>
    <property type="project" value="UniProtKB-SubCell"/>
</dbReference>
<dbReference type="NCBIfam" id="TIGR00247">
    <property type="entry name" value="endolytic transglycosylase MltG"/>
    <property type="match status" value="1"/>
</dbReference>
<keyword evidence="2 7" id="KW-0812">Transmembrane</keyword>
<keyword evidence="5 7" id="KW-0456">Lyase</keyword>
<comment type="similarity">
    <text evidence="7">Belongs to the transglycosylase MltG family.</text>
</comment>
<evidence type="ECO:0000256" key="4">
    <source>
        <dbReference type="ARBA" id="ARBA00023136"/>
    </source>
</evidence>
<organism evidence="8 9">
    <name type="scientific">Catellatospora coxensis</name>
    <dbReference type="NCBI Taxonomy" id="310354"/>
    <lineage>
        <taxon>Bacteria</taxon>
        <taxon>Bacillati</taxon>
        <taxon>Actinomycetota</taxon>
        <taxon>Actinomycetes</taxon>
        <taxon>Micromonosporales</taxon>
        <taxon>Micromonosporaceae</taxon>
        <taxon>Catellatospora</taxon>
    </lineage>
</organism>
<evidence type="ECO:0000256" key="1">
    <source>
        <dbReference type="ARBA" id="ARBA00022475"/>
    </source>
</evidence>
<evidence type="ECO:0000256" key="6">
    <source>
        <dbReference type="ARBA" id="ARBA00023316"/>
    </source>
</evidence>
<comment type="function">
    <text evidence="7">Functions as a peptidoglycan terminase that cleaves nascent peptidoglycan strands endolytically to terminate their elongation.</text>
</comment>
<evidence type="ECO:0000256" key="3">
    <source>
        <dbReference type="ARBA" id="ARBA00022989"/>
    </source>
</evidence>
<dbReference type="GO" id="GO:0071555">
    <property type="term" value="P:cell wall organization"/>
    <property type="evidence" value="ECO:0007669"/>
    <property type="project" value="UniProtKB-KW"/>
</dbReference>
<keyword evidence="4 7" id="KW-0472">Membrane</keyword>
<keyword evidence="6 7" id="KW-0961">Cell wall biogenesis/degradation</keyword>
<dbReference type="Pfam" id="PF02618">
    <property type="entry name" value="YceG"/>
    <property type="match status" value="1"/>
</dbReference>
<evidence type="ECO:0000256" key="2">
    <source>
        <dbReference type="ARBA" id="ARBA00022692"/>
    </source>
</evidence>
<accession>A0A8J3KLB2</accession>
<evidence type="ECO:0000256" key="5">
    <source>
        <dbReference type="ARBA" id="ARBA00023239"/>
    </source>
</evidence>
<evidence type="ECO:0000256" key="7">
    <source>
        <dbReference type="HAMAP-Rule" id="MF_02065"/>
    </source>
</evidence>
<dbReference type="EC" id="4.2.2.29" evidence="7"/>
<keyword evidence="1 7" id="KW-1003">Cell membrane</keyword>
<comment type="caution">
    <text evidence="8">The sequence shown here is derived from an EMBL/GenBank/DDBJ whole genome shotgun (WGS) entry which is preliminary data.</text>
</comment>
<gene>
    <name evidence="7" type="primary">mltG</name>
    <name evidence="8" type="ORF">Cco03nite_13880</name>
</gene>
<reference evidence="8 9" key="1">
    <citation type="submission" date="2021-01" db="EMBL/GenBank/DDBJ databases">
        <title>Whole genome shotgun sequence of Catellatospora coxensis NBRC 107359.</title>
        <authorList>
            <person name="Komaki H."/>
            <person name="Tamura T."/>
        </authorList>
    </citation>
    <scope>NUCLEOTIDE SEQUENCE [LARGE SCALE GENOMIC DNA]</scope>
    <source>
        <strain evidence="8 9">NBRC 107359</strain>
    </source>
</reference>
<proteinExistence type="inferred from homology"/>